<evidence type="ECO:0000256" key="9">
    <source>
        <dbReference type="SAM" id="MobiDB-lite"/>
    </source>
</evidence>
<evidence type="ECO:0000256" key="6">
    <source>
        <dbReference type="ARBA" id="ARBA00023242"/>
    </source>
</evidence>
<evidence type="ECO:0000259" key="10">
    <source>
        <dbReference type="Pfam" id="PF08772"/>
    </source>
</evidence>
<dbReference type="GO" id="GO:0046872">
    <property type="term" value="F:metal ion binding"/>
    <property type="evidence" value="ECO:0007669"/>
    <property type="project" value="UniProtKB-UniRule"/>
</dbReference>
<keyword evidence="2" id="KW-0540">Nuclease</keyword>
<dbReference type="GO" id="GO:0005730">
    <property type="term" value="C:nucleolus"/>
    <property type="evidence" value="ECO:0007669"/>
    <property type="project" value="UniProtKB-SubCell"/>
</dbReference>
<dbReference type="Gene3D" id="3.40.50.1010">
    <property type="entry name" value="5'-nuclease"/>
    <property type="match status" value="1"/>
</dbReference>
<evidence type="ECO:0000256" key="3">
    <source>
        <dbReference type="ARBA" id="ARBA00022723"/>
    </source>
</evidence>
<dbReference type="PANTHER" id="PTHR12814">
    <property type="entry name" value="RNA-BINDING PROTEIN NOB1"/>
    <property type="match status" value="1"/>
</dbReference>
<evidence type="ECO:0000256" key="2">
    <source>
        <dbReference type="ARBA" id="ARBA00022722"/>
    </source>
</evidence>
<feature type="region of interest" description="Disordered" evidence="9">
    <location>
        <begin position="118"/>
        <end position="152"/>
    </location>
</feature>
<dbReference type="GO" id="GO:0005737">
    <property type="term" value="C:cytoplasm"/>
    <property type="evidence" value="ECO:0007669"/>
    <property type="project" value="UniProtKB-ARBA"/>
</dbReference>
<gene>
    <name evidence="12" type="primary">NOB1</name>
    <name evidence="12" type="ORF">HK099_004836</name>
</gene>
<dbReference type="InterPro" id="IPR014881">
    <property type="entry name" value="NOB1_Zn-bd"/>
</dbReference>
<dbReference type="CDD" id="cd09876">
    <property type="entry name" value="PIN_Nob1-like"/>
    <property type="match status" value="1"/>
</dbReference>
<comment type="caution">
    <text evidence="12">The sequence shown here is derived from an EMBL/GenBank/DDBJ whole genome shotgun (WGS) entry which is preliminary data.</text>
</comment>
<dbReference type="InterPro" id="IPR036283">
    <property type="entry name" value="NOB1_Zf-like_sf"/>
</dbReference>
<dbReference type="Pfam" id="PF08772">
    <property type="entry name" value="Zn_ribbon_NOB1"/>
    <property type="match status" value="1"/>
</dbReference>
<feature type="domain" description="Nin one binding (NOB1) Zn-ribbon-like" evidence="10">
    <location>
        <begin position="346"/>
        <end position="417"/>
    </location>
</feature>
<dbReference type="PANTHER" id="PTHR12814:SF2">
    <property type="entry name" value="RNA-BINDING PROTEIN NOB1"/>
    <property type="match status" value="1"/>
</dbReference>
<proteinExistence type="inferred from homology"/>
<dbReference type="Proteomes" id="UP001211065">
    <property type="component" value="Unassembled WGS sequence"/>
</dbReference>
<dbReference type="InterPro" id="IPR017117">
    <property type="entry name" value="Nob1_euk"/>
</dbReference>
<dbReference type="GO" id="GO:0030490">
    <property type="term" value="P:maturation of SSU-rRNA"/>
    <property type="evidence" value="ECO:0007669"/>
    <property type="project" value="TreeGrafter"/>
</dbReference>
<organism evidence="12 13">
    <name type="scientific">Clydaea vesicula</name>
    <dbReference type="NCBI Taxonomy" id="447962"/>
    <lineage>
        <taxon>Eukaryota</taxon>
        <taxon>Fungi</taxon>
        <taxon>Fungi incertae sedis</taxon>
        <taxon>Chytridiomycota</taxon>
        <taxon>Chytridiomycota incertae sedis</taxon>
        <taxon>Chytridiomycetes</taxon>
        <taxon>Lobulomycetales</taxon>
        <taxon>Lobulomycetaceae</taxon>
        <taxon>Clydaea</taxon>
    </lineage>
</organism>
<protein>
    <recommendedName>
        <fullName evidence="7">20S-pre-rRNA D-site endonuclease NOB1</fullName>
    </recommendedName>
</protein>
<feature type="binding site" evidence="8">
    <location>
        <position position="359"/>
    </location>
    <ligand>
        <name>Zn(2+)</name>
        <dbReference type="ChEBI" id="CHEBI:29105"/>
    </ligand>
</feature>
<dbReference type="InterPro" id="IPR033411">
    <property type="entry name" value="Ribonuclease_PIN"/>
</dbReference>
<feature type="binding site" evidence="8">
    <location>
        <position position="374"/>
    </location>
    <ligand>
        <name>Zn(2+)</name>
        <dbReference type="ChEBI" id="CHEBI:29105"/>
    </ligand>
</feature>
<evidence type="ECO:0000256" key="7">
    <source>
        <dbReference type="PIRNR" id="PIRNR037125"/>
    </source>
</evidence>
<comment type="subcellular location">
    <subcellularLocation>
        <location evidence="7">Nucleus</location>
        <location evidence="7">Nucleolus</location>
    </subcellularLocation>
</comment>
<accession>A0AAD5U2G5</accession>
<keyword evidence="13" id="KW-1185">Reference proteome</keyword>
<dbReference type="InterPro" id="IPR039907">
    <property type="entry name" value="NOB1"/>
</dbReference>
<keyword evidence="4" id="KW-0378">Hydrolase</keyword>
<dbReference type="EMBL" id="JADGJW010000354">
    <property type="protein sequence ID" value="KAJ3219053.1"/>
    <property type="molecule type" value="Genomic_DNA"/>
</dbReference>
<keyword evidence="5 7" id="KW-0862">Zinc</keyword>
<feature type="binding site" evidence="8">
    <location>
        <position position="371"/>
    </location>
    <ligand>
        <name>Zn(2+)</name>
        <dbReference type="ChEBI" id="CHEBI:29105"/>
    </ligand>
</feature>
<comment type="function">
    <text evidence="7">Required for the synthesis of 40S ribosome subunits. Has a role in processing 20S pre-rRNA into the mature 18S rRNA, where it is required for cleavage at the 3' end of the mature 18S rRNA (D-site). Accompanies the 20S pre-rRNA from the nucleus to the cytoplasm.</text>
</comment>
<evidence type="ECO:0000256" key="1">
    <source>
        <dbReference type="ARBA" id="ARBA00005858"/>
    </source>
</evidence>
<name>A0AAD5U2G5_9FUNG</name>
<dbReference type="GO" id="GO:0016787">
    <property type="term" value="F:hydrolase activity"/>
    <property type="evidence" value="ECO:0007669"/>
    <property type="project" value="UniProtKB-KW"/>
</dbReference>
<evidence type="ECO:0000313" key="12">
    <source>
        <dbReference type="EMBL" id="KAJ3219053.1"/>
    </source>
</evidence>
<dbReference type="GO" id="GO:0030688">
    <property type="term" value="C:preribosome, small subunit precursor"/>
    <property type="evidence" value="ECO:0007669"/>
    <property type="project" value="TreeGrafter"/>
</dbReference>
<dbReference type="PIRSF" id="PIRSF037125">
    <property type="entry name" value="D-site_20S_pre-rRNA_nuclease"/>
    <property type="match status" value="1"/>
</dbReference>
<dbReference type="AlphaFoldDB" id="A0AAD5U2G5"/>
<comment type="similarity">
    <text evidence="1 7">Belongs to the NOB1 family.</text>
</comment>
<dbReference type="GO" id="GO:0004521">
    <property type="term" value="F:RNA endonuclease activity"/>
    <property type="evidence" value="ECO:0007669"/>
    <property type="project" value="UniProtKB-UniRule"/>
</dbReference>
<keyword evidence="3 7" id="KW-0479">Metal-binding</keyword>
<reference evidence="12" key="1">
    <citation type="submission" date="2020-05" db="EMBL/GenBank/DDBJ databases">
        <title>Phylogenomic resolution of chytrid fungi.</title>
        <authorList>
            <person name="Stajich J.E."/>
            <person name="Amses K."/>
            <person name="Simmons R."/>
            <person name="Seto K."/>
            <person name="Myers J."/>
            <person name="Bonds A."/>
            <person name="Quandt C.A."/>
            <person name="Barry K."/>
            <person name="Liu P."/>
            <person name="Grigoriev I."/>
            <person name="Longcore J.E."/>
            <person name="James T.Y."/>
        </authorList>
    </citation>
    <scope>NUCLEOTIDE SEQUENCE</scope>
    <source>
        <strain evidence="12">JEL0476</strain>
    </source>
</reference>
<evidence type="ECO:0000259" key="11">
    <source>
        <dbReference type="Pfam" id="PF17146"/>
    </source>
</evidence>
<feature type="domain" description="Ribonuclease PIN" evidence="11">
    <location>
        <begin position="7"/>
        <end position="92"/>
    </location>
</feature>
<evidence type="ECO:0000313" key="13">
    <source>
        <dbReference type="Proteomes" id="UP001211065"/>
    </source>
</evidence>
<feature type="binding site" evidence="8">
    <location>
        <position position="356"/>
    </location>
    <ligand>
        <name>Zn(2+)</name>
        <dbReference type="ChEBI" id="CHEBI:29105"/>
    </ligand>
</feature>
<dbReference type="Gene3D" id="6.20.210.10">
    <property type="entry name" value="Nin one binding (NOB1), Zn-ribbon-like"/>
    <property type="match status" value="1"/>
</dbReference>
<evidence type="ECO:0000256" key="8">
    <source>
        <dbReference type="PIRSR" id="PIRSR037125-1"/>
    </source>
</evidence>
<dbReference type="Pfam" id="PF17146">
    <property type="entry name" value="PIN_6"/>
    <property type="match status" value="1"/>
</dbReference>
<dbReference type="SUPFAM" id="SSF144206">
    <property type="entry name" value="NOB1 zinc finger-like"/>
    <property type="match status" value="1"/>
</dbReference>
<evidence type="ECO:0000256" key="5">
    <source>
        <dbReference type="ARBA" id="ARBA00022833"/>
    </source>
</evidence>
<keyword evidence="6 7" id="KW-0539">Nucleus</keyword>
<dbReference type="FunFam" id="3.40.50.1010:FF:000020">
    <property type="entry name" value="20S-pre-rRNA D-site endonuclease NOB1"/>
    <property type="match status" value="1"/>
</dbReference>
<evidence type="ECO:0000256" key="4">
    <source>
        <dbReference type="ARBA" id="ARBA00022801"/>
    </source>
</evidence>
<sequence length="485" mass="55108">MNKIQNLVVDTAPFINNVLFANLNAGKIFTIPEVLNEVRDKVARENIDRNQFTVKAPSPEAFTQVSLFAKKTGDFPSLSVTDLKVLALTWMLEKEANNGVSHLRTEPLPPRINLNIKKDISKKNKKKDQPINPAKDTVMKEKSTMQENLQESADDDVTYNNFNFWKPPILQVDLDEIFNENSQNIIYEESDSFQTQNASLILSEQKNYNDVNFWKQPHYLPSDDELFSLTQESLTLADKYPSETCFSNNEISAASELLQEEESDKENAKLPAPASKKVHQHLLGWGNDDNGEWITPSSLKKLKNGSSGKLKKEKNLKVACMTSDFAMQNVILQMNMNLLSSDGVRITQVKTWILRCHACFKTTKKMECKFCPSCGNNTLIRTSVGIDQNGNQILYLKKNFQYNNRGTIYSIPNPKGGRKNNDLLLREDHRDYQKAVKDISRKQKKSLVDLFDPDVVPLDSTKWSNVKGPTIGYGRKNPNASTKKY</sequence>